<evidence type="ECO:0000256" key="3">
    <source>
        <dbReference type="ARBA" id="ARBA00022741"/>
    </source>
</evidence>
<evidence type="ECO:0000256" key="7">
    <source>
        <dbReference type="SAM" id="MobiDB-lite"/>
    </source>
</evidence>
<dbReference type="GO" id="GO:0005829">
    <property type="term" value="C:cytosol"/>
    <property type="evidence" value="ECO:0007669"/>
    <property type="project" value="TreeGrafter"/>
</dbReference>
<comment type="caution">
    <text evidence="9">The sequence shown here is derived from an EMBL/GenBank/DDBJ whole genome shotgun (WGS) entry which is preliminary data.</text>
</comment>
<dbReference type="Pfam" id="PF00294">
    <property type="entry name" value="PfkB"/>
    <property type="match status" value="1"/>
</dbReference>
<evidence type="ECO:0000256" key="1">
    <source>
        <dbReference type="ARBA" id="ARBA00010688"/>
    </source>
</evidence>
<evidence type="ECO:0000256" key="5">
    <source>
        <dbReference type="ARBA" id="ARBA00022840"/>
    </source>
</evidence>
<proteinExistence type="inferred from homology"/>
<keyword evidence="2 6" id="KW-0808">Transferase</keyword>
<evidence type="ECO:0000256" key="6">
    <source>
        <dbReference type="PIRNR" id="PIRNR000535"/>
    </source>
</evidence>
<evidence type="ECO:0000256" key="4">
    <source>
        <dbReference type="ARBA" id="ARBA00022777"/>
    </source>
</evidence>
<dbReference type="PIRSF" id="PIRSF000535">
    <property type="entry name" value="1PFK/6PFK/LacC"/>
    <property type="match status" value="1"/>
</dbReference>
<comment type="similarity">
    <text evidence="1">Belongs to the carbohydrate kinase PfkB family.</text>
</comment>
<keyword evidence="4 9" id="KW-0418">Kinase</keyword>
<dbReference type="EMBL" id="LQZG01000001">
    <property type="protein sequence ID" value="OAB88316.1"/>
    <property type="molecule type" value="Genomic_DNA"/>
</dbReference>
<dbReference type="Gene3D" id="3.40.1190.20">
    <property type="match status" value="1"/>
</dbReference>
<evidence type="ECO:0000259" key="8">
    <source>
        <dbReference type="Pfam" id="PF00294"/>
    </source>
</evidence>
<dbReference type="GO" id="GO:0005524">
    <property type="term" value="F:ATP binding"/>
    <property type="evidence" value="ECO:0007669"/>
    <property type="project" value="UniProtKB-KW"/>
</dbReference>
<dbReference type="RefSeq" id="WP_068269866.1">
    <property type="nucleotide sequence ID" value="NZ_LQZG01000001.1"/>
</dbReference>
<name>A0A176QEW2_9MICO</name>
<gene>
    <name evidence="9" type="ORF">AWH69_00410</name>
</gene>
<feature type="domain" description="Carbohydrate kinase PfkB" evidence="8">
    <location>
        <begin position="25"/>
        <end position="303"/>
    </location>
</feature>
<dbReference type="NCBIfam" id="TIGR03168">
    <property type="entry name" value="1-PFK"/>
    <property type="match status" value="1"/>
</dbReference>
<dbReference type="AlphaFoldDB" id="A0A176QEW2"/>
<dbReference type="STRING" id="262209.AWH69_00410"/>
<evidence type="ECO:0000313" key="9">
    <source>
        <dbReference type="EMBL" id="OAB88316.1"/>
    </source>
</evidence>
<dbReference type="CDD" id="cd01164">
    <property type="entry name" value="FruK_PfkB_like"/>
    <property type="match status" value="1"/>
</dbReference>
<feature type="region of interest" description="Disordered" evidence="7">
    <location>
        <begin position="299"/>
        <end position="320"/>
    </location>
</feature>
<organism evidence="9 10">
    <name type="scientific">Janibacter melonis</name>
    <dbReference type="NCBI Taxonomy" id="262209"/>
    <lineage>
        <taxon>Bacteria</taxon>
        <taxon>Bacillati</taxon>
        <taxon>Actinomycetota</taxon>
        <taxon>Actinomycetes</taxon>
        <taxon>Micrococcales</taxon>
        <taxon>Intrasporangiaceae</taxon>
        <taxon>Janibacter</taxon>
    </lineage>
</organism>
<dbReference type="InterPro" id="IPR017583">
    <property type="entry name" value="Tagatose/fructose_Pkinase"/>
</dbReference>
<sequence>MITTFTANPSVDRSAALPGPLSRGAVLRLAEVHDEPGGKGVNVARVVTMAGVAATAVLPVGSEDPLHRLLDAAGVGYAEHRTAHPVRTNLTITEPDGTTTKLNEPGAPLRAEDVEALEALLLERATGARWAALCGSLPPGAPTDWYARLVPRLRAAGVSVAVDTSDAPLLALAEAGPQAAPDLLKPNAEELTQLGGGDPEELEAAAAAGDLRPTVVSARRLLERGVGAVLTTLGGSGAVLVTAEGAWFGRAPKITVRSTVGAGDSALSGYLLGSLRGLPERDRVALAVAYGSAAAQLPGTGLPGPDHVDPSGVETSDIHL</sequence>
<reference evidence="9 10" key="1">
    <citation type="submission" date="2016-01" db="EMBL/GenBank/DDBJ databases">
        <title>Janibacter melonis strain CD11_4 genome sequencing and assembly.</title>
        <authorList>
            <person name="Nair G.R."/>
            <person name="Kaur G."/>
            <person name="Chander A.M."/>
            <person name="Mayilraj S."/>
        </authorList>
    </citation>
    <scope>NUCLEOTIDE SEQUENCE [LARGE SCALE GENOMIC DNA]</scope>
    <source>
        <strain evidence="9 10">CD11-4</strain>
    </source>
</reference>
<keyword evidence="3" id="KW-0547">Nucleotide-binding</keyword>
<dbReference type="PANTHER" id="PTHR46566:SF5">
    <property type="entry name" value="1-PHOSPHOFRUCTOKINASE"/>
    <property type="match status" value="1"/>
</dbReference>
<dbReference type="PANTHER" id="PTHR46566">
    <property type="entry name" value="1-PHOSPHOFRUCTOKINASE-RELATED"/>
    <property type="match status" value="1"/>
</dbReference>
<dbReference type="SUPFAM" id="SSF53613">
    <property type="entry name" value="Ribokinase-like"/>
    <property type="match status" value="1"/>
</dbReference>
<accession>A0A176QEW2</accession>
<evidence type="ECO:0000256" key="2">
    <source>
        <dbReference type="ARBA" id="ARBA00022679"/>
    </source>
</evidence>
<protein>
    <submittedName>
        <fullName evidence="9">1-phosphofructokinase</fullName>
    </submittedName>
</protein>
<dbReference type="InterPro" id="IPR011611">
    <property type="entry name" value="PfkB_dom"/>
</dbReference>
<dbReference type="Proteomes" id="UP000076976">
    <property type="component" value="Unassembled WGS sequence"/>
</dbReference>
<keyword evidence="10" id="KW-1185">Reference proteome</keyword>
<keyword evidence="5" id="KW-0067">ATP-binding</keyword>
<evidence type="ECO:0000313" key="10">
    <source>
        <dbReference type="Proteomes" id="UP000076976"/>
    </source>
</evidence>
<dbReference type="GO" id="GO:0008443">
    <property type="term" value="F:phosphofructokinase activity"/>
    <property type="evidence" value="ECO:0007669"/>
    <property type="project" value="TreeGrafter"/>
</dbReference>
<dbReference type="InterPro" id="IPR029056">
    <property type="entry name" value="Ribokinase-like"/>
</dbReference>